<dbReference type="Proteomes" id="UP001321473">
    <property type="component" value="Unassembled WGS sequence"/>
</dbReference>
<accession>A0AAQ4DUR6</accession>
<comment type="caution">
    <text evidence="2">The sequence shown here is derived from an EMBL/GenBank/DDBJ whole genome shotgun (WGS) entry which is preliminary data.</text>
</comment>
<organism evidence="2 3">
    <name type="scientific">Amblyomma americanum</name>
    <name type="common">Lone star tick</name>
    <dbReference type="NCBI Taxonomy" id="6943"/>
    <lineage>
        <taxon>Eukaryota</taxon>
        <taxon>Metazoa</taxon>
        <taxon>Ecdysozoa</taxon>
        <taxon>Arthropoda</taxon>
        <taxon>Chelicerata</taxon>
        <taxon>Arachnida</taxon>
        <taxon>Acari</taxon>
        <taxon>Parasitiformes</taxon>
        <taxon>Ixodida</taxon>
        <taxon>Ixodoidea</taxon>
        <taxon>Ixodidae</taxon>
        <taxon>Amblyomminae</taxon>
        <taxon>Amblyomma</taxon>
    </lineage>
</organism>
<name>A0AAQ4DUR6_AMBAM</name>
<keyword evidence="3" id="KW-1185">Reference proteome</keyword>
<evidence type="ECO:0000313" key="3">
    <source>
        <dbReference type="Proteomes" id="UP001321473"/>
    </source>
</evidence>
<reference evidence="2 3" key="1">
    <citation type="journal article" date="2023" name="Arcadia Sci">
        <title>De novo assembly of a long-read Amblyomma americanum tick genome.</title>
        <authorList>
            <person name="Chou S."/>
            <person name="Poskanzer K.E."/>
            <person name="Rollins M."/>
            <person name="Thuy-Boun P.S."/>
        </authorList>
    </citation>
    <scope>NUCLEOTIDE SEQUENCE [LARGE SCALE GENOMIC DNA]</scope>
    <source>
        <strain evidence="2">F_SG_1</strain>
        <tissue evidence="2">Salivary glands</tissue>
    </source>
</reference>
<dbReference type="EMBL" id="JARKHS020026578">
    <property type="protein sequence ID" value="KAK8766206.1"/>
    <property type="molecule type" value="Genomic_DNA"/>
</dbReference>
<feature type="region of interest" description="Disordered" evidence="1">
    <location>
        <begin position="26"/>
        <end position="77"/>
    </location>
</feature>
<evidence type="ECO:0000313" key="2">
    <source>
        <dbReference type="EMBL" id="KAK8766206.1"/>
    </source>
</evidence>
<protein>
    <submittedName>
        <fullName evidence="2">Uncharacterized protein</fullName>
    </submittedName>
</protein>
<proteinExistence type="predicted"/>
<dbReference type="AlphaFoldDB" id="A0AAQ4DUR6"/>
<gene>
    <name evidence="2" type="ORF">V5799_007015</name>
</gene>
<sequence length="141" mass="15880">MPQAKTPVFDKVTEAIIERKMKEWEHASAPDNHLAWQKGQMPHSHVTAEADMPLQQTHSTEVKRWKPPPQPRPDKQDAVITIKPEGTLYVSKFRGSNAIGNAMNMAAGVGNSVWPIWEQNIIVVGVRDAQITRKILEIQAR</sequence>
<evidence type="ECO:0000256" key="1">
    <source>
        <dbReference type="SAM" id="MobiDB-lite"/>
    </source>
</evidence>